<dbReference type="RefSeq" id="WP_184574563.1">
    <property type="nucleotide sequence ID" value="NZ_JACHJT010000001.1"/>
</dbReference>
<reference evidence="3 4" key="1">
    <citation type="submission" date="2020-08" db="EMBL/GenBank/DDBJ databases">
        <title>Sequencing the genomes of 1000 actinobacteria strains.</title>
        <authorList>
            <person name="Klenk H.-P."/>
        </authorList>
    </citation>
    <scope>NUCLEOTIDE SEQUENCE [LARGE SCALE GENOMIC DNA]</scope>
    <source>
        <strain evidence="3 4">DSM 102030</strain>
    </source>
</reference>
<keyword evidence="2" id="KW-1133">Transmembrane helix</keyword>
<evidence type="ECO:0000256" key="2">
    <source>
        <dbReference type="SAM" id="Phobius"/>
    </source>
</evidence>
<name>A0A7W7RD63_9ACTN</name>
<dbReference type="Proteomes" id="UP000523007">
    <property type="component" value="Unassembled WGS sequence"/>
</dbReference>
<keyword evidence="2" id="KW-0812">Transmembrane</keyword>
<evidence type="ECO:0000313" key="3">
    <source>
        <dbReference type="EMBL" id="MBB4929808.1"/>
    </source>
</evidence>
<dbReference type="AlphaFoldDB" id="A0A7W7RD63"/>
<gene>
    <name evidence="3" type="ORF">F4561_000628</name>
</gene>
<organism evidence="3 4">
    <name type="scientific">Lipingzhangella halophila</name>
    <dbReference type="NCBI Taxonomy" id="1783352"/>
    <lineage>
        <taxon>Bacteria</taxon>
        <taxon>Bacillati</taxon>
        <taxon>Actinomycetota</taxon>
        <taxon>Actinomycetes</taxon>
        <taxon>Streptosporangiales</taxon>
        <taxon>Nocardiopsidaceae</taxon>
        <taxon>Lipingzhangella</taxon>
    </lineage>
</organism>
<evidence type="ECO:0008006" key="5">
    <source>
        <dbReference type="Google" id="ProtNLM"/>
    </source>
</evidence>
<accession>A0A7W7RD63</accession>
<keyword evidence="2" id="KW-0472">Membrane</keyword>
<dbReference type="EMBL" id="JACHJT010000001">
    <property type="protein sequence ID" value="MBB4929808.1"/>
    <property type="molecule type" value="Genomic_DNA"/>
</dbReference>
<keyword evidence="4" id="KW-1185">Reference proteome</keyword>
<proteinExistence type="predicted"/>
<feature type="transmembrane region" description="Helical" evidence="2">
    <location>
        <begin position="12"/>
        <end position="33"/>
    </location>
</feature>
<evidence type="ECO:0000256" key="1">
    <source>
        <dbReference type="SAM" id="MobiDB-lite"/>
    </source>
</evidence>
<feature type="region of interest" description="Disordered" evidence="1">
    <location>
        <begin position="36"/>
        <end position="70"/>
    </location>
</feature>
<evidence type="ECO:0000313" key="4">
    <source>
        <dbReference type="Proteomes" id="UP000523007"/>
    </source>
</evidence>
<sequence>MPKTLPEGAQRLVFGGLVVVLVAFGIYLSLGGFGGGSGGEGQQADEGSPRNGQDSGDPATAAPSPIETTDTKDMEVLEWFPFSEDEFKAAAATAQGYAEAYGTIDYTKSPEEYYKPMEELATDDFAESVEESSGAGALWQERAEEEIVTEGRANVESVRSFDDESIIFVVKSQSVPEGDNGDTEDLGDFAITVVKSGGEWGVYDFQPADVGNLGEG</sequence>
<protein>
    <recommendedName>
        <fullName evidence="5">Mce-associated membrane protein</fullName>
    </recommendedName>
</protein>
<comment type="caution">
    <text evidence="3">The sequence shown here is derived from an EMBL/GenBank/DDBJ whole genome shotgun (WGS) entry which is preliminary data.</text>
</comment>